<name>A0A1J5RNJ7_9ZZZZ</name>
<dbReference type="EMBL" id="MLJW01000319">
    <property type="protein sequence ID" value="OIQ89693.1"/>
    <property type="molecule type" value="Genomic_DNA"/>
</dbReference>
<keyword evidence="2" id="KW-0966">Cell projection</keyword>
<dbReference type="InterPro" id="IPR013384">
    <property type="entry name" value="Flagell_FlgL"/>
</dbReference>
<dbReference type="InterPro" id="IPR001492">
    <property type="entry name" value="Flagellin"/>
</dbReference>
<dbReference type="GO" id="GO:0009424">
    <property type="term" value="C:bacterial-type flagellum hook"/>
    <property type="evidence" value="ECO:0007669"/>
    <property type="project" value="InterPro"/>
</dbReference>
<keyword evidence="2" id="KW-0282">Flagellum</keyword>
<dbReference type="Pfam" id="PF00669">
    <property type="entry name" value="Flagellin_N"/>
    <property type="match status" value="1"/>
</dbReference>
<accession>A0A1J5RNJ7</accession>
<dbReference type="InterPro" id="IPR001029">
    <property type="entry name" value="Flagellin_N"/>
</dbReference>
<proteinExistence type="predicted"/>
<protein>
    <submittedName>
        <fullName evidence="2">Flagellar hook-associated protein 3</fullName>
    </submittedName>
</protein>
<dbReference type="PANTHER" id="PTHR42792:SF1">
    <property type="entry name" value="FLAGELLAR HOOK-ASSOCIATED PROTEIN 3"/>
    <property type="match status" value="1"/>
</dbReference>
<dbReference type="GO" id="GO:0005198">
    <property type="term" value="F:structural molecule activity"/>
    <property type="evidence" value="ECO:0007669"/>
    <property type="project" value="InterPro"/>
</dbReference>
<dbReference type="SUPFAM" id="SSF64518">
    <property type="entry name" value="Phase 1 flagellin"/>
    <property type="match status" value="1"/>
</dbReference>
<gene>
    <name evidence="2" type="primary">flgL_7</name>
    <name evidence="2" type="ORF">GALL_284080</name>
</gene>
<evidence type="ECO:0000259" key="1">
    <source>
        <dbReference type="Pfam" id="PF00669"/>
    </source>
</evidence>
<feature type="domain" description="Flagellin N-terminal" evidence="1">
    <location>
        <begin position="3"/>
        <end position="140"/>
    </location>
</feature>
<comment type="caution">
    <text evidence="2">The sequence shown here is derived from an EMBL/GenBank/DDBJ whole genome shotgun (WGS) entry which is preliminary data.</text>
</comment>
<dbReference type="AlphaFoldDB" id="A0A1J5RNJ7"/>
<dbReference type="PANTHER" id="PTHR42792">
    <property type="entry name" value="FLAGELLIN"/>
    <property type="match status" value="1"/>
</dbReference>
<reference evidence="2" key="1">
    <citation type="submission" date="2016-10" db="EMBL/GenBank/DDBJ databases">
        <title>Sequence of Gallionella enrichment culture.</title>
        <authorList>
            <person name="Poehlein A."/>
            <person name="Muehling M."/>
            <person name="Daniel R."/>
        </authorList>
    </citation>
    <scope>NUCLEOTIDE SEQUENCE</scope>
</reference>
<organism evidence="2">
    <name type="scientific">mine drainage metagenome</name>
    <dbReference type="NCBI Taxonomy" id="410659"/>
    <lineage>
        <taxon>unclassified sequences</taxon>
        <taxon>metagenomes</taxon>
        <taxon>ecological metagenomes</taxon>
    </lineage>
</organism>
<keyword evidence="2" id="KW-0969">Cilium</keyword>
<sequence>MRISTPQFYAASLSGILNQQNTLNTLSQQLSTGNALVNPSDQPVAAAQNVTLTGQINRLASYQQNGQNAQNALQLESSTLQSVGTLVNQVRQLAVQMNNGTVNTQDLQNAAATMQGYLQQLVQYGNTQDGQGNYLFAGSKSQTQPFSLQSNGQVQYLGDGSQNQLALGPSLQTPISDPGSALFMNVPGGNGTFSVGASGSNTGNATAGPGSVGNPALAQQVLLVDGTQYQISFSGTAASGGTISYTVTSGTGSSLAASGVVSSGTYTDGMSISLPPGSGAAISVPFQGTPAAGDTFTIAAAGPQSLFATFQALQQAFSATAQTSGANAQRAQAISNVLASLDQNQTHLLSAQAAIGSRLQQVQAVQTQNASLTLQLQTQQSQLADINYPQVISQYQQSLTALQAAQKAFVQVQGLSLFQYI</sequence>
<dbReference type="Gene3D" id="1.20.1330.10">
    <property type="entry name" value="f41 fragment of flagellin, N-terminal domain"/>
    <property type="match status" value="2"/>
</dbReference>
<dbReference type="GO" id="GO:0071973">
    <property type="term" value="P:bacterial-type flagellum-dependent cell motility"/>
    <property type="evidence" value="ECO:0007669"/>
    <property type="project" value="InterPro"/>
</dbReference>
<evidence type="ECO:0000313" key="2">
    <source>
        <dbReference type="EMBL" id="OIQ89693.1"/>
    </source>
</evidence>
<dbReference type="NCBIfam" id="TIGR02550">
    <property type="entry name" value="flagell_flgL"/>
    <property type="match status" value="1"/>
</dbReference>